<dbReference type="EMBL" id="CTEN01000004">
    <property type="protein sequence ID" value="CQR25824.1"/>
    <property type="molecule type" value="Genomic_DNA"/>
</dbReference>
<dbReference type="GO" id="GO:0016887">
    <property type="term" value="F:ATP hydrolysis activity"/>
    <property type="evidence" value="ECO:0007669"/>
    <property type="project" value="InterPro"/>
</dbReference>
<feature type="domain" description="ABC transporter" evidence="8">
    <location>
        <begin position="5"/>
        <end position="248"/>
    </location>
</feature>
<dbReference type="PROSITE" id="PS00211">
    <property type="entry name" value="ABC_TRANSPORTER_1"/>
    <property type="match status" value="1"/>
</dbReference>
<evidence type="ECO:0000259" key="8">
    <source>
        <dbReference type="PROSITE" id="PS50893"/>
    </source>
</evidence>
<dbReference type="OrthoDB" id="9802264at2"/>
<dbReference type="InterPro" id="IPR050388">
    <property type="entry name" value="ABC_Ni/Peptide_Import"/>
</dbReference>
<evidence type="ECO:0000313" key="10">
    <source>
        <dbReference type="Proteomes" id="UP000198604"/>
    </source>
</evidence>
<organism evidence="9 10">
    <name type="scientific">Streptococcus varani</name>
    <dbReference type="NCBI Taxonomy" id="1608583"/>
    <lineage>
        <taxon>Bacteria</taxon>
        <taxon>Bacillati</taxon>
        <taxon>Bacillota</taxon>
        <taxon>Bacilli</taxon>
        <taxon>Lactobacillales</taxon>
        <taxon>Streptococcaceae</taxon>
        <taxon>Streptococcus</taxon>
    </lineage>
</organism>
<proteinExistence type="inferred from homology"/>
<dbReference type="SMART" id="SM00382">
    <property type="entry name" value="AAA"/>
    <property type="match status" value="1"/>
</dbReference>
<keyword evidence="6 9" id="KW-0067">ATP-binding</keyword>
<name>A0A0E4H6E3_9STRE</name>
<comment type="subcellular location">
    <subcellularLocation>
        <location evidence="1">Cell membrane</location>
        <topology evidence="1">Peripheral membrane protein</topology>
    </subcellularLocation>
</comment>
<evidence type="ECO:0000256" key="7">
    <source>
        <dbReference type="ARBA" id="ARBA00023136"/>
    </source>
</evidence>
<evidence type="ECO:0000256" key="2">
    <source>
        <dbReference type="ARBA" id="ARBA00005417"/>
    </source>
</evidence>
<dbReference type="STRING" id="1608583.BN1356_02170"/>
<dbReference type="InterPro" id="IPR027417">
    <property type="entry name" value="P-loop_NTPase"/>
</dbReference>
<keyword evidence="10" id="KW-1185">Reference proteome</keyword>
<dbReference type="GO" id="GO:0005524">
    <property type="term" value="F:ATP binding"/>
    <property type="evidence" value="ECO:0007669"/>
    <property type="project" value="UniProtKB-KW"/>
</dbReference>
<dbReference type="InterPro" id="IPR003439">
    <property type="entry name" value="ABC_transporter-like_ATP-bd"/>
</dbReference>
<dbReference type="InterPro" id="IPR017871">
    <property type="entry name" value="ABC_transporter-like_CS"/>
</dbReference>
<accession>A0A0E4H6E3</accession>
<dbReference type="Gene3D" id="3.40.50.300">
    <property type="entry name" value="P-loop containing nucleotide triphosphate hydrolases"/>
    <property type="match status" value="1"/>
</dbReference>
<dbReference type="SUPFAM" id="SSF52540">
    <property type="entry name" value="P-loop containing nucleoside triphosphate hydrolases"/>
    <property type="match status" value="1"/>
</dbReference>
<dbReference type="Pfam" id="PF00005">
    <property type="entry name" value="ABC_tran"/>
    <property type="match status" value="1"/>
</dbReference>
<sequence length="284" mass="31472">MSHSIHLENLTISYPKGKEIQTLVSNVSISVAKGKILGIVGESGSGKSLTVKSLMGIQPKNLEASYDRLDFEGHPVSDFAHLPMAMIFQDPMTSLNPLRKIGYHLEEIIERFSPELSKNQGKEKMLDILTKVGIANPAQRLNQYPFEFSGGMRQRILIAMALLAEPRVLIADEPTTALDVTIQAQILALIKELQESLDLTVIIVSHDFGVIAGLCDQVKVMRSGQVVEEGNVEEIFENPQHPYTQQLLQAARLDVEETPQMKATHYPNGSFIAISETHFVRGED</sequence>
<dbReference type="PANTHER" id="PTHR43297:SF2">
    <property type="entry name" value="DIPEPTIDE TRANSPORT ATP-BINDING PROTEIN DPPD"/>
    <property type="match status" value="1"/>
</dbReference>
<evidence type="ECO:0000256" key="4">
    <source>
        <dbReference type="ARBA" id="ARBA00022475"/>
    </source>
</evidence>
<dbReference type="Proteomes" id="UP000198604">
    <property type="component" value="Unassembled WGS sequence"/>
</dbReference>
<dbReference type="PANTHER" id="PTHR43297">
    <property type="entry name" value="OLIGOPEPTIDE TRANSPORT ATP-BINDING PROTEIN APPD"/>
    <property type="match status" value="1"/>
</dbReference>
<evidence type="ECO:0000256" key="5">
    <source>
        <dbReference type="ARBA" id="ARBA00022741"/>
    </source>
</evidence>
<keyword evidence="5" id="KW-0547">Nucleotide-binding</keyword>
<comment type="similarity">
    <text evidence="2">Belongs to the ABC transporter superfamily.</text>
</comment>
<evidence type="ECO:0000256" key="6">
    <source>
        <dbReference type="ARBA" id="ARBA00022840"/>
    </source>
</evidence>
<evidence type="ECO:0000256" key="3">
    <source>
        <dbReference type="ARBA" id="ARBA00022448"/>
    </source>
</evidence>
<gene>
    <name evidence="9" type="primary">oppD_1</name>
    <name evidence="9" type="ORF">BN1356_02170</name>
</gene>
<dbReference type="CDD" id="cd03257">
    <property type="entry name" value="ABC_NikE_OppD_transporters"/>
    <property type="match status" value="1"/>
</dbReference>
<evidence type="ECO:0000313" key="9">
    <source>
        <dbReference type="EMBL" id="CQR25824.1"/>
    </source>
</evidence>
<evidence type="ECO:0000256" key="1">
    <source>
        <dbReference type="ARBA" id="ARBA00004202"/>
    </source>
</evidence>
<dbReference type="InterPro" id="IPR013563">
    <property type="entry name" value="Oligopep_ABC_C"/>
</dbReference>
<keyword evidence="3" id="KW-0813">Transport</keyword>
<protein>
    <submittedName>
        <fullName evidence="9">Oligopeptide ABC transporter ATP-binding protein</fullName>
    </submittedName>
</protein>
<dbReference type="InterPro" id="IPR003593">
    <property type="entry name" value="AAA+_ATPase"/>
</dbReference>
<dbReference type="FunFam" id="3.40.50.300:FF:000016">
    <property type="entry name" value="Oligopeptide ABC transporter ATP-binding component"/>
    <property type="match status" value="1"/>
</dbReference>
<dbReference type="AlphaFoldDB" id="A0A0E4H6E3"/>
<keyword evidence="7" id="KW-0472">Membrane</keyword>
<dbReference type="RefSeq" id="WP_093651337.1">
    <property type="nucleotide sequence ID" value="NZ_CTEN01000004.1"/>
</dbReference>
<dbReference type="GO" id="GO:0005886">
    <property type="term" value="C:plasma membrane"/>
    <property type="evidence" value="ECO:0007669"/>
    <property type="project" value="UniProtKB-SubCell"/>
</dbReference>
<dbReference type="GO" id="GO:0015833">
    <property type="term" value="P:peptide transport"/>
    <property type="evidence" value="ECO:0007669"/>
    <property type="project" value="InterPro"/>
</dbReference>
<keyword evidence="4" id="KW-1003">Cell membrane</keyword>
<reference evidence="10" key="1">
    <citation type="submission" date="2015-03" db="EMBL/GenBank/DDBJ databases">
        <authorList>
            <person name="Urmite Genomes"/>
        </authorList>
    </citation>
    <scope>NUCLEOTIDE SEQUENCE [LARGE SCALE GENOMIC DNA]</scope>
    <source>
        <strain evidence="10">FF10</strain>
    </source>
</reference>
<dbReference type="PROSITE" id="PS50893">
    <property type="entry name" value="ABC_TRANSPORTER_2"/>
    <property type="match status" value="1"/>
</dbReference>
<dbReference type="Pfam" id="PF08352">
    <property type="entry name" value="oligo_HPY"/>
    <property type="match status" value="1"/>
</dbReference>